<gene>
    <name evidence="1" type="ORF">METZ01_LOCUS389385</name>
</gene>
<name>A0A382US72_9ZZZZ</name>
<protein>
    <submittedName>
        <fullName evidence="1">Uncharacterized protein</fullName>
    </submittedName>
</protein>
<proteinExistence type="predicted"/>
<dbReference type="EMBL" id="UINC01146037">
    <property type="protein sequence ID" value="SVD36531.1"/>
    <property type="molecule type" value="Genomic_DNA"/>
</dbReference>
<evidence type="ECO:0000313" key="1">
    <source>
        <dbReference type="EMBL" id="SVD36531.1"/>
    </source>
</evidence>
<feature type="non-terminal residue" evidence="1">
    <location>
        <position position="1"/>
    </location>
</feature>
<sequence>RKIGSAWTDAHRTPHHLAAIRQGNSIALSHAPTTITRGMCHAHRNAAA</sequence>
<feature type="non-terminal residue" evidence="1">
    <location>
        <position position="48"/>
    </location>
</feature>
<accession>A0A382US72</accession>
<organism evidence="1">
    <name type="scientific">marine metagenome</name>
    <dbReference type="NCBI Taxonomy" id="408172"/>
    <lineage>
        <taxon>unclassified sequences</taxon>
        <taxon>metagenomes</taxon>
        <taxon>ecological metagenomes</taxon>
    </lineage>
</organism>
<dbReference type="AlphaFoldDB" id="A0A382US72"/>
<reference evidence="1" key="1">
    <citation type="submission" date="2018-05" db="EMBL/GenBank/DDBJ databases">
        <authorList>
            <person name="Lanie J.A."/>
            <person name="Ng W.-L."/>
            <person name="Kazmierczak K.M."/>
            <person name="Andrzejewski T.M."/>
            <person name="Davidsen T.M."/>
            <person name="Wayne K.J."/>
            <person name="Tettelin H."/>
            <person name="Glass J.I."/>
            <person name="Rusch D."/>
            <person name="Podicherti R."/>
            <person name="Tsui H.-C.T."/>
            <person name="Winkler M.E."/>
        </authorList>
    </citation>
    <scope>NUCLEOTIDE SEQUENCE</scope>
</reference>